<keyword evidence="1" id="KW-0472">Membrane</keyword>
<feature type="transmembrane region" description="Helical" evidence="1">
    <location>
        <begin position="183"/>
        <end position="201"/>
    </location>
</feature>
<feature type="transmembrane region" description="Helical" evidence="1">
    <location>
        <begin position="153"/>
        <end position="171"/>
    </location>
</feature>
<gene>
    <name evidence="2" type="ORF">D1781_00705</name>
</gene>
<keyword evidence="3" id="KW-1185">Reference proteome</keyword>
<feature type="transmembrane region" description="Helical" evidence="1">
    <location>
        <begin position="66"/>
        <end position="87"/>
    </location>
</feature>
<dbReference type="EMBL" id="QXTG01000001">
    <property type="protein sequence ID" value="RIX30028.1"/>
    <property type="molecule type" value="Genomic_DNA"/>
</dbReference>
<name>A0A3A1U4R4_9MICO</name>
<evidence type="ECO:0000313" key="3">
    <source>
        <dbReference type="Proteomes" id="UP000265742"/>
    </source>
</evidence>
<feature type="transmembrane region" description="Helical" evidence="1">
    <location>
        <begin position="213"/>
        <end position="233"/>
    </location>
</feature>
<keyword evidence="1" id="KW-0812">Transmembrane</keyword>
<reference evidence="3" key="1">
    <citation type="submission" date="2018-09" db="EMBL/GenBank/DDBJ databases">
        <authorList>
            <person name="Kim I."/>
        </authorList>
    </citation>
    <scope>NUCLEOTIDE SEQUENCE [LARGE SCALE GENOMIC DNA]</scope>
    <source>
        <strain evidence="3">DD4a</strain>
    </source>
</reference>
<feature type="transmembrane region" description="Helical" evidence="1">
    <location>
        <begin position="99"/>
        <end position="116"/>
    </location>
</feature>
<proteinExistence type="predicted"/>
<organism evidence="2 3">
    <name type="scientific">Amnibacterium setariae</name>
    <dbReference type="NCBI Taxonomy" id="2306585"/>
    <lineage>
        <taxon>Bacteria</taxon>
        <taxon>Bacillati</taxon>
        <taxon>Actinomycetota</taxon>
        <taxon>Actinomycetes</taxon>
        <taxon>Micrococcales</taxon>
        <taxon>Microbacteriaceae</taxon>
        <taxon>Amnibacterium</taxon>
    </lineage>
</organism>
<feature type="transmembrane region" description="Helical" evidence="1">
    <location>
        <begin position="122"/>
        <end position="141"/>
    </location>
</feature>
<sequence length="234" mass="23853">MARPAHGADRERPDRFAAAVTGSRGAAVLAGVLALAVVLLFVVAVLRAPVPLPVVAHLGGPGIRVGVIRGEWAVLVPPAVVALVAAVRATGRLQRSATVWAVGAASPIVLFLVARLNGVAEAVALVLVYAATAGGVLLRSVQRPGGDPMPIRWAAVLGVVPWGVVAFTQIGGRLTGTPVPEGVPLLTVVVLAASAVEWLVAYRRRDRERCGPLDLALAALPGVLLAALALALVP</sequence>
<feature type="transmembrane region" description="Helical" evidence="1">
    <location>
        <begin position="25"/>
        <end position="46"/>
    </location>
</feature>
<dbReference type="Proteomes" id="UP000265742">
    <property type="component" value="Unassembled WGS sequence"/>
</dbReference>
<accession>A0A3A1U4R4</accession>
<comment type="caution">
    <text evidence="2">The sequence shown here is derived from an EMBL/GenBank/DDBJ whole genome shotgun (WGS) entry which is preliminary data.</text>
</comment>
<evidence type="ECO:0000313" key="2">
    <source>
        <dbReference type="EMBL" id="RIX30028.1"/>
    </source>
</evidence>
<protein>
    <submittedName>
        <fullName evidence="2">Uncharacterized protein</fullName>
    </submittedName>
</protein>
<dbReference type="AlphaFoldDB" id="A0A3A1U4R4"/>
<keyword evidence="1" id="KW-1133">Transmembrane helix</keyword>
<evidence type="ECO:0000256" key="1">
    <source>
        <dbReference type="SAM" id="Phobius"/>
    </source>
</evidence>